<evidence type="ECO:0000259" key="7">
    <source>
        <dbReference type="Pfam" id="PF17917"/>
    </source>
</evidence>
<keyword evidence="4" id="KW-0255">Endonuclease</keyword>
<dbReference type="Gene3D" id="3.30.70.270">
    <property type="match status" value="1"/>
</dbReference>
<dbReference type="FunFam" id="3.30.70.270:FF:000020">
    <property type="entry name" value="Transposon Tf2-6 polyprotein-like Protein"/>
    <property type="match status" value="1"/>
</dbReference>
<dbReference type="InterPro" id="IPR041373">
    <property type="entry name" value="RT_RNaseH"/>
</dbReference>
<organism evidence="8 9">
    <name type="scientific">Gossypium anomalum</name>
    <dbReference type="NCBI Taxonomy" id="47600"/>
    <lineage>
        <taxon>Eukaryota</taxon>
        <taxon>Viridiplantae</taxon>
        <taxon>Streptophyta</taxon>
        <taxon>Embryophyta</taxon>
        <taxon>Tracheophyta</taxon>
        <taxon>Spermatophyta</taxon>
        <taxon>Magnoliopsida</taxon>
        <taxon>eudicotyledons</taxon>
        <taxon>Gunneridae</taxon>
        <taxon>Pentapetalae</taxon>
        <taxon>rosids</taxon>
        <taxon>malvids</taxon>
        <taxon>Malvales</taxon>
        <taxon>Malvaceae</taxon>
        <taxon>Malvoideae</taxon>
        <taxon>Gossypium</taxon>
    </lineage>
</organism>
<dbReference type="PANTHER" id="PTHR34072">
    <property type="entry name" value="ENZYMATIC POLYPROTEIN-RELATED"/>
    <property type="match status" value="1"/>
</dbReference>
<keyword evidence="5" id="KW-0378">Hydrolase</keyword>
<dbReference type="Proteomes" id="UP000701853">
    <property type="component" value="Chromosome 1"/>
</dbReference>
<dbReference type="GO" id="GO:0004519">
    <property type="term" value="F:endonuclease activity"/>
    <property type="evidence" value="ECO:0007669"/>
    <property type="project" value="UniProtKB-KW"/>
</dbReference>
<accession>A0A8J5Z5L6</accession>
<sequence length="225" mass="26304">MFLKVRSFLGLASYYRQFVKGFSMIVTPLTKLLQKDVKFEWSKKCQISFDQLKALLTEALVLVQSESEKEFLIYSDASLNGLGCVLMYEGKVIAYASRQLKLHEKNYLTHDLELVAIVFALKIWRHYLFGEKCHVFSDHKSLKYLMTQKDLNLRQRRWLELLKDYELLCMSDDGLVLAELKVRPLLLQPIYDAQKVDNGIIAKRAQCDLNSDSEFRVENDDCLRF</sequence>
<evidence type="ECO:0000256" key="1">
    <source>
        <dbReference type="ARBA" id="ARBA00022679"/>
    </source>
</evidence>
<dbReference type="OrthoDB" id="1109712at2759"/>
<dbReference type="InterPro" id="IPR043502">
    <property type="entry name" value="DNA/RNA_pol_sf"/>
</dbReference>
<dbReference type="Pfam" id="PF17917">
    <property type="entry name" value="RT_RNaseH"/>
    <property type="match status" value="1"/>
</dbReference>
<feature type="domain" description="Reverse transcriptase RNase H-like" evidence="7">
    <location>
        <begin position="68"/>
        <end position="165"/>
    </location>
</feature>
<evidence type="ECO:0000256" key="4">
    <source>
        <dbReference type="ARBA" id="ARBA00022759"/>
    </source>
</evidence>
<comment type="caution">
    <text evidence="8">The sequence shown here is derived from an EMBL/GenBank/DDBJ whole genome shotgun (WGS) entry which is preliminary data.</text>
</comment>
<dbReference type="GO" id="GO:0016787">
    <property type="term" value="F:hydrolase activity"/>
    <property type="evidence" value="ECO:0007669"/>
    <property type="project" value="UniProtKB-KW"/>
</dbReference>
<keyword evidence="2" id="KW-0548">Nucleotidyltransferase</keyword>
<evidence type="ECO:0000313" key="8">
    <source>
        <dbReference type="EMBL" id="KAG8503268.1"/>
    </source>
</evidence>
<reference evidence="8 9" key="1">
    <citation type="journal article" date="2021" name="bioRxiv">
        <title>The Gossypium anomalum genome as a resource for cotton improvement and evolutionary analysis of hybrid incompatibility.</title>
        <authorList>
            <person name="Grover C.E."/>
            <person name="Yuan D."/>
            <person name="Arick M.A."/>
            <person name="Miller E.R."/>
            <person name="Hu G."/>
            <person name="Peterson D.G."/>
            <person name="Wendel J.F."/>
            <person name="Udall J.A."/>
        </authorList>
    </citation>
    <scope>NUCLEOTIDE SEQUENCE [LARGE SCALE GENOMIC DNA]</scope>
    <source>
        <strain evidence="8">JFW-Udall</strain>
        <tissue evidence="8">Leaf</tissue>
    </source>
</reference>
<evidence type="ECO:0000256" key="5">
    <source>
        <dbReference type="ARBA" id="ARBA00022801"/>
    </source>
</evidence>
<keyword evidence="1" id="KW-0808">Transferase</keyword>
<dbReference type="CDD" id="cd09274">
    <property type="entry name" value="RNase_HI_RT_Ty3"/>
    <property type="match status" value="1"/>
</dbReference>
<evidence type="ECO:0000256" key="2">
    <source>
        <dbReference type="ARBA" id="ARBA00022695"/>
    </source>
</evidence>
<keyword evidence="6" id="KW-0695">RNA-directed DNA polymerase</keyword>
<dbReference type="SUPFAM" id="SSF56672">
    <property type="entry name" value="DNA/RNA polymerases"/>
    <property type="match status" value="1"/>
</dbReference>
<dbReference type="InterPro" id="IPR043128">
    <property type="entry name" value="Rev_trsase/Diguanyl_cyclase"/>
</dbReference>
<dbReference type="GO" id="GO:0003964">
    <property type="term" value="F:RNA-directed DNA polymerase activity"/>
    <property type="evidence" value="ECO:0007669"/>
    <property type="project" value="UniProtKB-KW"/>
</dbReference>
<dbReference type="AlphaFoldDB" id="A0A8J5Z5L6"/>
<evidence type="ECO:0000256" key="6">
    <source>
        <dbReference type="ARBA" id="ARBA00022918"/>
    </source>
</evidence>
<proteinExistence type="predicted"/>
<evidence type="ECO:0000256" key="3">
    <source>
        <dbReference type="ARBA" id="ARBA00022722"/>
    </source>
</evidence>
<keyword evidence="9" id="KW-1185">Reference proteome</keyword>
<protein>
    <recommendedName>
        <fullName evidence="7">Reverse transcriptase RNase H-like domain-containing protein</fullName>
    </recommendedName>
</protein>
<gene>
    <name evidence="8" type="ORF">CXB51_001254</name>
</gene>
<evidence type="ECO:0000313" key="9">
    <source>
        <dbReference type="Proteomes" id="UP000701853"/>
    </source>
</evidence>
<dbReference type="FunFam" id="3.10.20.370:FF:000001">
    <property type="entry name" value="Retrovirus-related Pol polyprotein from transposon 17.6-like protein"/>
    <property type="match status" value="1"/>
</dbReference>
<name>A0A8J5Z5L6_9ROSI</name>
<dbReference type="EMBL" id="JAHUZN010000001">
    <property type="protein sequence ID" value="KAG8503268.1"/>
    <property type="molecule type" value="Genomic_DNA"/>
</dbReference>
<keyword evidence="3" id="KW-0540">Nuclease</keyword>
<dbReference type="PANTHER" id="PTHR34072:SF59">
    <property type="entry name" value="CCHC-TYPE INTEGRASE"/>
    <property type="match status" value="1"/>
</dbReference>